<dbReference type="STRING" id="1423804.FD14_GL002224"/>
<evidence type="ECO:0000256" key="3">
    <source>
        <dbReference type="HAMAP-Rule" id="MF_01488"/>
    </source>
</evidence>
<feature type="domain" description="UvrD-like helicase C-terminal" evidence="5">
    <location>
        <begin position="687"/>
        <end position="734"/>
    </location>
</feature>
<dbReference type="NCBIfam" id="TIGR01448">
    <property type="entry name" value="recD_rel"/>
    <property type="match status" value="1"/>
</dbReference>
<feature type="domain" description="ATP-dependent RecD2 DNA helicase SH3" evidence="7">
    <location>
        <begin position="597"/>
        <end position="670"/>
    </location>
</feature>
<dbReference type="PANTHER" id="PTHR43788:SF6">
    <property type="entry name" value="DNA HELICASE B"/>
    <property type="match status" value="1"/>
</dbReference>
<dbReference type="PANTHER" id="PTHR43788">
    <property type="entry name" value="DNA2/NAM7 HELICASE FAMILY MEMBER"/>
    <property type="match status" value="1"/>
</dbReference>
<keyword evidence="3" id="KW-0347">Helicase</keyword>
<dbReference type="GO" id="GO:0009338">
    <property type="term" value="C:exodeoxyribonuclease V complex"/>
    <property type="evidence" value="ECO:0007669"/>
    <property type="project" value="TreeGrafter"/>
</dbReference>
<dbReference type="InterPro" id="IPR027785">
    <property type="entry name" value="UvrD-like_helicase_C"/>
</dbReference>
<keyword evidence="1 3" id="KW-0547">Nucleotide-binding</keyword>
<dbReference type="InterPro" id="IPR027417">
    <property type="entry name" value="P-loop_NTPase"/>
</dbReference>
<protein>
    <recommendedName>
        <fullName evidence="3">ATP-dependent RecD2 DNA helicase</fullName>
        <ecNumber evidence="3">5.6.2.3</ecNumber>
    </recommendedName>
    <alternativeName>
        <fullName evidence="3">DNA 5'-3' helicase subunit RecD2</fullName>
    </alternativeName>
</protein>
<evidence type="ECO:0000259" key="7">
    <source>
        <dbReference type="Pfam" id="PF18335"/>
    </source>
</evidence>
<evidence type="ECO:0000313" key="10">
    <source>
        <dbReference type="Proteomes" id="UP000051442"/>
    </source>
</evidence>
<dbReference type="GO" id="GO:0017116">
    <property type="term" value="F:single-stranded DNA helicase activity"/>
    <property type="evidence" value="ECO:0007669"/>
    <property type="project" value="TreeGrafter"/>
</dbReference>
<dbReference type="SUPFAM" id="SSF52540">
    <property type="entry name" value="P-loop containing nucleoside triphosphate hydrolases"/>
    <property type="match status" value="1"/>
</dbReference>
<dbReference type="InterPro" id="IPR029493">
    <property type="entry name" value="RecD2-like_HHH"/>
</dbReference>
<dbReference type="GO" id="GO:0006310">
    <property type="term" value="P:DNA recombination"/>
    <property type="evidence" value="ECO:0007669"/>
    <property type="project" value="InterPro"/>
</dbReference>
<dbReference type="HAMAP" id="MF_01488">
    <property type="entry name" value="RecD2"/>
    <property type="match status" value="1"/>
</dbReference>
<dbReference type="Gene3D" id="1.10.10.2220">
    <property type="match status" value="1"/>
</dbReference>
<comment type="similarity">
    <text evidence="3">Belongs to the RecD family. RecD2 subfamily.</text>
</comment>
<dbReference type="GO" id="GO:0016887">
    <property type="term" value="F:ATP hydrolysis activity"/>
    <property type="evidence" value="ECO:0007669"/>
    <property type="project" value="RHEA"/>
</dbReference>
<feature type="domain" description="ATP-dependent RecD2 DNA helicase OB-fold" evidence="8">
    <location>
        <begin position="24"/>
        <end position="100"/>
    </location>
</feature>
<feature type="domain" description="ATP-dependent RecD2 DNA helicase-like helix-hairpin-helix" evidence="6">
    <location>
        <begin position="165"/>
        <end position="255"/>
    </location>
</feature>
<reference evidence="9 10" key="1">
    <citation type="journal article" date="2015" name="Genome Announc.">
        <title>Expanding the biotechnology potential of lactobacilli through comparative genomics of 213 strains and associated genera.</title>
        <authorList>
            <person name="Sun Z."/>
            <person name="Harris H.M."/>
            <person name="McCann A."/>
            <person name="Guo C."/>
            <person name="Argimon S."/>
            <person name="Zhang W."/>
            <person name="Yang X."/>
            <person name="Jeffery I.B."/>
            <person name="Cooney J.C."/>
            <person name="Kagawa T.F."/>
            <person name="Liu W."/>
            <person name="Song Y."/>
            <person name="Salvetti E."/>
            <person name="Wrobel A."/>
            <person name="Rasinkangas P."/>
            <person name="Parkhill J."/>
            <person name="Rea M.C."/>
            <person name="O'Sullivan O."/>
            <person name="Ritari J."/>
            <person name="Douillard F.P."/>
            <person name="Paul Ross R."/>
            <person name="Yang R."/>
            <person name="Briner A.E."/>
            <person name="Felis G.E."/>
            <person name="de Vos W.M."/>
            <person name="Barrangou R."/>
            <person name="Klaenhammer T.R."/>
            <person name="Caufield P.W."/>
            <person name="Cui Y."/>
            <person name="Zhang H."/>
            <person name="O'Toole P.W."/>
        </authorList>
    </citation>
    <scope>NUCLEOTIDE SEQUENCE [LARGE SCALE GENOMIC DNA]</scope>
    <source>
        <strain evidence="9 10">DSM 23365</strain>
    </source>
</reference>
<evidence type="ECO:0000259" key="6">
    <source>
        <dbReference type="Pfam" id="PF14490"/>
    </source>
</evidence>
<accession>A0A0R2FJB0</accession>
<keyword evidence="3" id="KW-0238">DNA-binding</keyword>
<feature type="region of interest" description="Disordered" evidence="4">
    <location>
        <begin position="775"/>
        <end position="827"/>
    </location>
</feature>
<dbReference type="GO" id="GO:0043139">
    <property type="term" value="F:5'-3' DNA helicase activity"/>
    <property type="evidence" value="ECO:0007669"/>
    <property type="project" value="UniProtKB-UniRule"/>
</dbReference>
<dbReference type="Pfam" id="PF13538">
    <property type="entry name" value="UvrD_C_2"/>
    <property type="match status" value="1"/>
</dbReference>
<dbReference type="Gene3D" id="2.30.30.940">
    <property type="match status" value="1"/>
</dbReference>
<proteinExistence type="inferred from homology"/>
<name>A0A0R2FJB0_9LACO</name>
<feature type="binding site" evidence="3">
    <location>
        <begin position="374"/>
        <end position="378"/>
    </location>
    <ligand>
        <name>ATP</name>
        <dbReference type="ChEBI" id="CHEBI:30616"/>
    </ligand>
</feature>
<dbReference type="InterPro" id="IPR055446">
    <property type="entry name" value="RecD2_N_OB"/>
</dbReference>
<keyword evidence="10" id="KW-1185">Reference proteome</keyword>
<dbReference type="GO" id="GO:0004527">
    <property type="term" value="F:exonuclease activity"/>
    <property type="evidence" value="ECO:0007669"/>
    <property type="project" value="UniProtKB-KW"/>
</dbReference>
<dbReference type="Pfam" id="PF13245">
    <property type="entry name" value="AAA_19"/>
    <property type="match status" value="1"/>
</dbReference>
<sequence>MGTMASENLSLFESDDAAKEPAAIVGKVAATFFESPDSFYKVLLVKVQSTNLDWHGDEIVVTGNFADITEEMPYRFFGQLVDHPKYGQQFQASNYQNEAPTTKEGIVAYLSGDDFPGLGKRTAEKIVALLGLTAIDQIMKDPEVLDPLNLKPAVKETLLDNLSANNGMEQIIIGLNGYGFGSSLASAIYERYKQDTLRVIQENPYQLVEDINGISFKRADQIAEQLGIEALSPQRLQAGILQELDELAMSGGNTYTTAKPLLNGTIELLQSSRNTMVNPQLVADQLLELGRQQKVVGDGDRIFLKNLFDAEWQIAEHLNRLANADAPKTFSDDVVQKQTRIVERNLGITYDESQEAAILAAIQSPLFLLTGGPGTGKTTIINGIVNLYAKLHELSLDINQYKDEPFPILLAAPTGRAAKRMSETTGLPASTIHRLLGLTGRENNDQVMAKDLEGSLLIVDEMSMVDVFLFKTLLKSVPDGMQIVLVGDKDQLPSVGPGRVFFDLLESQRVQAMELNTIYRQGDDSSIIPLAHEIKLGRLPADFDQNQADRSFIQCNAYQMPSVIEQIIGKAKQKGFDAEDVQVLAPMYRGPAGITKLNTIIQEIMNPKTSEKTKEVNFRGELFRIGDKVLHLVNSPENNVFNGDIGQIVGITLAKDKGNKEKTDQLTIAFDQTEVTYSRQDWNRLTLAYCTSIHKAQGSQFKMVILPMVMQYSRMLQRNLLYTAVTRAKTTLILLGERRAFEESVRRQSVNRQTALVERLTATMTTPAEMVVTPVEDSASADQVSQPTEPAEPVVPQPTQEAESSRSKPESVQTTSADDSQPAPVPDGVLTVALINSGQIDPMIGMKGITPKSFMGAPELN</sequence>
<comment type="catalytic activity">
    <reaction evidence="3">
        <text>ATP + H2O = ADP + phosphate + H(+)</text>
        <dbReference type="Rhea" id="RHEA:13065"/>
        <dbReference type="ChEBI" id="CHEBI:15377"/>
        <dbReference type="ChEBI" id="CHEBI:15378"/>
        <dbReference type="ChEBI" id="CHEBI:30616"/>
        <dbReference type="ChEBI" id="CHEBI:43474"/>
        <dbReference type="ChEBI" id="CHEBI:456216"/>
        <dbReference type="EC" id="5.6.2.3"/>
    </reaction>
</comment>
<evidence type="ECO:0000256" key="1">
    <source>
        <dbReference type="ARBA" id="ARBA00022741"/>
    </source>
</evidence>
<dbReference type="EMBL" id="AYZM01000036">
    <property type="protein sequence ID" value="KRN26325.1"/>
    <property type="molecule type" value="Genomic_DNA"/>
</dbReference>
<dbReference type="InterPro" id="IPR050534">
    <property type="entry name" value="Coronavir_polyprotein_1ab"/>
</dbReference>
<keyword evidence="3" id="KW-0378">Hydrolase</keyword>
<dbReference type="Gene3D" id="3.40.50.300">
    <property type="entry name" value="P-loop containing nucleotide triphosphate hydrolases"/>
    <property type="match status" value="2"/>
</dbReference>
<comment type="function">
    <text evidence="3">DNA-dependent ATPase and ATP-dependent 5'-3' DNA helicase. Has no activity on blunt DNA or DNA with 3'-overhangs, requires at least 10 bases of 5'-ssDNA for helicase activity.</text>
</comment>
<evidence type="ECO:0000259" key="8">
    <source>
        <dbReference type="Pfam" id="PF23139"/>
    </source>
</evidence>
<evidence type="ECO:0000313" key="9">
    <source>
        <dbReference type="EMBL" id="KRN26325.1"/>
    </source>
</evidence>
<dbReference type="CDD" id="cd17933">
    <property type="entry name" value="DEXSc_RecD-like"/>
    <property type="match status" value="1"/>
</dbReference>
<organism evidence="9 10">
    <name type="scientific">Secundilactobacillus similis DSM 23365 = JCM 2765</name>
    <dbReference type="NCBI Taxonomy" id="1423804"/>
    <lineage>
        <taxon>Bacteria</taxon>
        <taxon>Bacillati</taxon>
        <taxon>Bacillota</taxon>
        <taxon>Bacilli</taxon>
        <taxon>Lactobacillales</taxon>
        <taxon>Lactobacillaceae</taxon>
        <taxon>Secundilactobacillus</taxon>
    </lineage>
</organism>
<keyword evidence="2 3" id="KW-0067">ATP-binding</keyword>
<dbReference type="PATRIC" id="fig|1423804.4.peg.2415"/>
<dbReference type="Proteomes" id="UP000051442">
    <property type="component" value="Unassembled WGS sequence"/>
</dbReference>
<evidence type="ECO:0000259" key="5">
    <source>
        <dbReference type="Pfam" id="PF13538"/>
    </source>
</evidence>
<dbReference type="AlphaFoldDB" id="A0A0R2FJB0"/>
<keyword evidence="3" id="KW-0413">Isomerase</keyword>
<dbReference type="GO" id="GO:0005524">
    <property type="term" value="F:ATP binding"/>
    <property type="evidence" value="ECO:0007669"/>
    <property type="project" value="UniProtKB-UniRule"/>
</dbReference>
<dbReference type="CDD" id="cd18809">
    <property type="entry name" value="SF1_C_RecD"/>
    <property type="match status" value="1"/>
</dbReference>
<dbReference type="Pfam" id="PF18335">
    <property type="entry name" value="SH3_13"/>
    <property type="match status" value="1"/>
</dbReference>
<keyword evidence="9" id="KW-0540">Nuclease</keyword>
<dbReference type="EC" id="5.6.2.3" evidence="3"/>
<dbReference type="GO" id="GO:0003677">
    <property type="term" value="F:DNA binding"/>
    <property type="evidence" value="ECO:0007669"/>
    <property type="project" value="UniProtKB-UniRule"/>
</dbReference>
<dbReference type="InterPro" id="IPR006345">
    <property type="entry name" value="RecD2"/>
</dbReference>
<comment type="caution">
    <text evidence="9">The sequence shown here is derived from an EMBL/GenBank/DDBJ whole genome shotgun (WGS) entry which is preliminary data.</text>
</comment>
<evidence type="ECO:0000256" key="4">
    <source>
        <dbReference type="SAM" id="MobiDB-lite"/>
    </source>
</evidence>
<feature type="compositionally biased region" description="Polar residues" evidence="4">
    <location>
        <begin position="810"/>
        <end position="819"/>
    </location>
</feature>
<dbReference type="Pfam" id="PF23139">
    <property type="entry name" value="OB_YrrC"/>
    <property type="match status" value="1"/>
</dbReference>
<evidence type="ECO:0000256" key="2">
    <source>
        <dbReference type="ARBA" id="ARBA00022840"/>
    </source>
</evidence>
<keyword evidence="9" id="KW-0269">Exonuclease</keyword>
<dbReference type="Pfam" id="PF14490">
    <property type="entry name" value="HHH_RecD2"/>
    <property type="match status" value="1"/>
</dbReference>
<gene>
    <name evidence="3" type="primary">recD2</name>
    <name evidence="9" type="ORF">FD14_GL002224</name>
</gene>
<dbReference type="InterPro" id="IPR041451">
    <property type="entry name" value="RecD2_SH13"/>
</dbReference>